<sequence>EEKRAVECGYWATYRYNPELKAEGKNPFILDSKEPTADFREFLMGEVRFSSLQKLFPDTAEALFEKTEKDAKERLDGYKKLAGKE</sequence>
<protein>
    <submittedName>
        <fullName evidence="1">Pyruvate:ferredoxin (Flavodoxin) oxidoreductase</fullName>
    </submittedName>
</protein>
<proteinExistence type="predicted"/>
<gene>
    <name evidence="1" type="ORF">EVA_18675</name>
</gene>
<name>J9FFK9_9ZZZZ</name>
<dbReference type="AlphaFoldDB" id="J9FFK9"/>
<accession>J9FFK9</accession>
<dbReference type="InterPro" id="IPR029061">
    <property type="entry name" value="THDP-binding"/>
</dbReference>
<dbReference type="GO" id="GO:0006979">
    <property type="term" value="P:response to oxidative stress"/>
    <property type="evidence" value="ECO:0007669"/>
    <property type="project" value="TreeGrafter"/>
</dbReference>
<keyword evidence="1" id="KW-0670">Pyruvate</keyword>
<comment type="caution">
    <text evidence="1">The sequence shown here is derived from an EMBL/GenBank/DDBJ whole genome shotgun (WGS) entry which is preliminary data.</text>
</comment>
<dbReference type="Gene3D" id="3.40.50.970">
    <property type="match status" value="1"/>
</dbReference>
<dbReference type="InterPro" id="IPR050722">
    <property type="entry name" value="Pyruvate:ferred/Flavod_OxRd"/>
</dbReference>
<feature type="non-terminal residue" evidence="1">
    <location>
        <position position="1"/>
    </location>
</feature>
<dbReference type="SUPFAM" id="SSF52518">
    <property type="entry name" value="Thiamin diphosphate-binding fold (THDP-binding)"/>
    <property type="match status" value="1"/>
</dbReference>
<dbReference type="PANTHER" id="PTHR32154">
    <property type="entry name" value="PYRUVATE-FLAVODOXIN OXIDOREDUCTASE-RELATED"/>
    <property type="match status" value="1"/>
</dbReference>
<evidence type="ECO:0000313" key="1">
    <source>
        <dbReference type="EMBL" id="EJW93218.1"/>
    </source>
</evidence>
<dbReference type="EMBL" id="AMCI01007097">
    <property type="protein sequence ID" value="EJW93218.1"/>
    <property type="molecule type" value="Genomic_DNA"/>
</dbReference>
<reference evidence="1" key="1">
    <citation type="journal article" date="2012" name="PLoS ONE">
        <title>Gene sets for utilization of primary and secondary nutrition supplies in the distal gut of endangered iberian lynx.</title>
        <authorList>
            <person name="Alcaide M."/>
            <person name="Messina E."/>
            <person name="Richter M."/>
            <person name="Bargiela R."/>
            <person name="Peplies J."/>
            <person name="Huws S.A."/>
            <person name="Newbold C.J."/>
            <person name="Golyshin P.N."/>
            <person name="Simon M.A."/>
            <person name="Lopez G."/>
            <person name="Yakimov M.M."/>
            <person name="Ferrer M."/>
        </authorList>
    </citation>
    <scope>NUCLEOTIDE SEQUENCE</scope>
</reference>
<dbReference type="PANTHER" id="PTHR32154:SF0">
    <property type="entry name" value="PYRUVATE-FLAVODOXIN OXIDOREDUCTASE-RELATED"/>
    <property type="match status" value="1"/>
</dbReference>
<organism evidence="1">
    <name type="scientific">gut metagenome</name>
    <dbReference type="NCBI Taxonomy" id="749906"/>
    <lineage>
        <taxon>unclassified sequences</taxon>
        <taxon>metagenomes</taxon>
        <taxon>organismal metagenomes</taxon>
    </lineage>
</organism>